<feature type="region of interest" description="Disordered" evidence="7">
    <location>
        <begin position="380"/>
        <end position="442"/>
    </location>
</feature>
<evidence type="ECO:0000256" key="4">
    <source>
        <dbReference type="ARBA" id="ARBA00022786"/>
    </source>
</evidence>
<comment type="catalytic activity">
    <reaction evidence="1">
        <text>Thiol-dependent hydrolysis of ester, thioester, amide, peptide and isopeptide bonds formed by the C-terminal Gly of ubiquitin (a 76-residue protein attached to proteins as an intracellular targeting signal).</text>
        <dbReference type="EC" id="3.4.19.12"/>
    </reaction>
</comment>
<dbReference type="SUPFAM" id="SSF54001">
    <property type="entry name" value="Cysteine proteinases"/>
    <property type="match status" value="1"/>
</dbReference>
<organism evidence="9 10">
    <name type="scientific">Thecamonas trahens ATCC 50062</name>
    <dbReference type="NCBI Taxonomy" id="461836"/>
    <lineage>
        <taxon>Eukaryota</taxon>
        <taxon>Apusozoa</taxon>
        <taxon>Apusomonadida</taxon>
        <taxon>Apusomonadidae</taxon>
        <taxon>Thecamonas</taxon>
    </lineage>
</organism>
<dbReference type="EMBL" id="GL349521">
    <property type="protein sequence ID" value="KNC56234.1"/>
    <property type="molecule type" value="Genomic_DNA"/>
</dbReference>
<keyword evidence="3" id="KW-0645">Protease</keyword>
<name>A0A0L0DV99_THETB</name>
<sequence>MINGSNVCYVHAVLQALLGSPRVYSAVARLSTITPTLSPAETPTLGAFASLIHDIETAQPVAAGVGAALEPVYFYGLIDAFVAAALGDADGTQTTRQHDAHEWWTFLLSSLDDELRRLDAAPVAAELFAGTLVSQLAGPTGPPSVTRQPFLVLMLDLDAARTLTDALVAAMETEYVEYVDAASGTTHTPCRTPSFGALPPVLVLQCKRFVFHRAYTGKTDVFVGLGATSADADVAVEVELGLWFLAELKRPFDRLAGGGGSAKDQLLLEVAAYAASREASRAEEAPWRPMVGVVTDLFRVNVAFDLPDSAWDDGPWQLGLGTRVVTPAAEYVRVVLGALVLAYWDDVSEGVRAAASAEGAASVSAWVERLVADEDVDVFAREDGSSDDETEADDTAPRPRRALRSSATRSSAAPTAASSSARASSSSHGSGARASQGSVEKRFQRVAATREALLEIVGNTMASR</sequence>
<dbReference type="GeneID" id="25569426"/>
<dbReference type="InterPro" id="IPR050164">
    <property type="entry name" value="Peptidase_C19"/>
</dbReference>
<feature type="compositionally biased region" description="Low complexity" evidence="7">
    <location>
        <begin position="404"/>
        <end position="438"/>
    </location>
</feature>
<dbReference type="GO" id="GO:0016579">
    <property type="term" value="P:protein deubiquitination"/>
    <property type="evidence" value="ECO:0007669"/>
    <property type="project" value="InterPro"/>
</dbReference>
<evidence type="ECO:0000256" key="3">
    <source>
        <dbReference type="ARBA" id="ARBA00022670"/>
    </source>
</evidence>
<dbReference type="InterPro" id="IPR028889">
    <property type="entry name" value="USP"/>
</dbReference>
<dbReference type="CDD" id="cd02257">
    <property type="entry name" value="Peptidase_C19"/>
    <property type="match status" value="1"/>
</dbReference>
<evidence type="ECO:0000256" key="5">
    <source>
        <dbReference type="ARBA" id="ARBA00022801"/>
    </source>
</evidence>
<dbReference type="PANTHER" id="PTHR24006">
    <property type="entry name" value="UBIQUITIN CARBOXYL-TERMINAL HYDROLASE"/>
    <property type="match status" value="1"/>
</dbReference>
<evidence type="ECO:0000313" key="10">
    <source>
        <dbReference type="Proteomes" id="UP000054408"/>
    </source>
</evidence>
<accession>A0A0L0DV99</accession>
<keyword evidence="5" id="KW-0378">Hydrolase</keyword>
<dbReference type="InterPro" id="IPR001394">
    <property type="entry name" value="Peptidase_C19_UCH"/>
</dbReference>
<dbReference type="GO" id="GO:0004843">
    <property type="term" value="F:cysteine-type deubiquitinase activity"/>
    <property type="evidence" value="ECO:0007669"/>
    <property type="project" value="UniProtKB-EC"/>
</dbReference>
<dbReference type="eggNOG" id="KOG1871">
    <property type="taxonomic scope" value="Eukaryota"/>
</dbReference>
<dbReference type="PROSITE" id="PS50235">
    <property type="entry name" value="USP_3"/>
    <property type="match status" value="1"/>
</dbReference>
<dbReference type="STRING" id="461836.A0A0L0DV99"/>
<proteinExistence type="predicted"/>
<keyword evidence="6" id="KW-0788">Thiol protease</keyword>
<dbReference type="GO" id="GO:0006508">
    <property type="term" value="P:proteolysis"/>
    <property type="evidence" value="ECO:0007669"/>
    <property type="project" value="UniProtKB-KW"/>
</dbReference>
<evidence type="ECO:0000256" key="2">
    <source>
        <dbReference type="ARBA" id="ARBA00012759"/>
    </source>
</evidence>
<dbReference type="OrthoDB" id="429671at2759"/>
<dbReference type="GO" id="GO:0005829">
    <property type="term" value="C:cytosol"/>
    <property type="evidence" value="ECO:0007669"/>
    <property type="project" value="TreeGrafter"/>
</dbReference>
<dbReference type="PANTHER" id="PTHR24006:SF687">
    <property type="entry name" value="UBIQUITIN CARBOXYL-TERMINAL HYDROLASE 10"/>
    <property type="match status" value="1"/>
</dbReference>
<evidence type="ECO:0000256" key="7">
    <source>
        <dbReference type="SAM" id="MobiDB-lite"/>
    </source>
</evidence>
<evidence type="ECO:0000313" key="9">
    <source>
        <dbReference type="EMBL" id="KNC56234.1"/>
    </source>
</evidence>
<dbReference type="Pfam" id="PF00443">
    <property type="entry name" value="UCH"/>
    <property type="match status" value="1"/>
</dbReference>
<evidence type="ECO:0000256" key="1">
    <source>
        <dbReference type="ARBA" id="ARBA00000707"/>
    </source>
</evidence>
<keyword evidence="4" id="KW-0833">Ubl conjugation pathway</keyword>
<dbReference type="GO" id="GO:0005634">
    <property type="term" value="C:nucleus"/>
    <property type="evidence" value="ECO:0007669"/>
    <property type="project" value="TreeGrafter"/>
</dbReference>
<feature type="compositionally biased region" description="Acidic residues" evidence="7">
    <location>
        <begin position="385"/>
        <end position="394"/>
    </location>
</feature>
<dbReference type="AlphaFoldDB" id="A0A0L0DV99"/>
<dbReference type="InterPro" id="IPR038765">
    <property type="entry name" value="Papain-like_cys_pep_sf"/>
</dbReference>
<keyword evidence="10" id="KW-1185">Reference proteome</keyword>
<dbReference type="Gene3D" id="3.90.70.10">
    <property type="entry name" value="Cysteine proteinases"/>
    <property type="match status" value="1"/>
</dbReference>
<dbReference type="Proteomes" id="UP000054408">
    <property type="component" value="Unassembled WGS sequence"/>
</dbReference>
<gene>
    <name evidence="9" type="ORF">AMSG_11483</name>
</gene>
<protein>
    <recommendedName>
        <fullName evidence="2">ubiquitinyl hydrolase 1</fullName>
        <ecNumber evidence="2">3.4.19.12</ecNumber>
    </recommendedName>
</protein>
<dbReference type="EC" id="3.4.19.12" evidence="2"/>
<reference evidence="9 10" key="1">
    <citation type="submission" date="2010-05" db="EMBL/GenBank/DDBJ databases">
        <title>The Genome Sequence of Thecamonas trahens ATCC 50062.</title>
        <authorList>
            <consortium name="The Broad Institute Genome Sequencing Platform"/>
            <person name="Russ C."/>
            <person name="Cuomo C."/>
            <person name="Shea T."/>
            <person name="Young S.K."/>
            <person name="Zeng Q."/>
            <person name="Koehrsen M."/>
            <person name="Haas B."/>
            <person name="Borodovsky M."/>
            <person name="Guigo R."/>
            <person name="Alvarado L."/>
            <person name="Berlin A."/>
            <person name="Bochicchio J."/>
            <person name="Borenstein D."/>
            <person name="Chapman S."/>
            <person name="Chen Z."/>
            <person name="Freedman E."/>
            <person name="Gellesch M."/>
            <person name="Goldberg J."/>
            <person name="Griggs A."/>
            <person name="Gujja S."/>
            <person name="Heilman E."/>
            <person name="Heiman D."/>
            <person name="Hepburn T."/>
            <person name="Howarth C."/>
            <person name="Jen D."/>
            <person name="Larson L."/>
            <person name="Mehta T."/>
            <person name="Park D."/>
            <person name="Pearson M."/>
            <person name="Roberts A."/>
            <person name="Saif S."/>
            <person name="Shenoy N."/>
            <person name="Sisk P."/>
            <person name="Stolte C."/>
            <person name="Sykes S."/>
            <person name="Thomson T."/>
            <person name="Walk T."/>
            <person name="White J."/>
            <person name="Yandava C."/>
            <person name="Burger G."/>
            <person name="Gray M.W."/>
            <person name="Holland P.W.H."/>
            <person name="King N."/>
            <person name="Lang F.B.F."/>
            <person name="Roger A.J."/>
            <person name="Ruiz-Trillo I."/>
            <person name="Lander E."/>
            <person name="Nusbaum C."/>
        </authorList>
    </citation>
    <scope>NUCLEOTIDE SEQUENCE [LARGE SCALE GENOMIC DNA]</scope>
    <source>
        <strain evidence="9 10">ATCC 50062</strain>
    </source>
</reference>
<dbReference type="RefSeq" id="XP_013752645.1">
    <property type="nucleotide sequence ID" value="XM_013897191.1"/>
</dbReference>
<evidence type="ECO:0000259" key="8">
    <source>
        <dbReference type="PROSITE" id="PS50235"/>
    </source>
</evidence>
<evidence type="ECO:0000256" key="6">
    <source>
        <dbReference type="ARBA" id="ARBA00022807"/>
    </source>
</evidence>
<feature type="domain" description="USP" evidence="8">
    <location>
        <begin position="1"/>
        <end position="347"/>
    </location>
</feature>